<name>A0A4Y2SJ04_ARAVE</name>
<reference evidence="1 2" key="1">
    <citation type="journal article" date="2019" name="Sci. Rep.">
        <title>Orb-weaving spider Araneus ventricosus genome elucidates the spidroin gene catalogue.</title>
        <authorList>
            <person name="Kono N."/>
            <person name="Nakamura H."/>
            <person name="Ohtoshi R."/>
            <person name="Moran D.A.P."/>
            <person name="Shinohara A."/>
            <person name="Yoshida Y."/>
            <person name="Fujiwara M."/>
            <person name="Mori M."/>
            <person name="Tomita M."/>
            <person name="Arakawa K."/>
        </authorList>
    </citation>
    <scope>NUCLEOTIDE SEQUENCE [LARGE SCALE GENOMIC DNA]</scope>
</reference>
<dbReference type="Proteomes" id="UP000499080">
    <property type="component" value="Unassembled WGS sequence"/>
</dbReference>
<sequence length="93" mass="10748">MRLRIFTLQVSLIPQHQIDIASGILSIDHLWPVQELSVEVGLSHQTVWHVLRKWRKLGRSVAVINKHLVNNILCLPDIRQKVQNFVGDYTEGM</sequence>
<evidence type="ECO:0000313" key="1">
    <source>
        <dbReference type="EMBL" id="GBN87763.1"/>
    </source>
</evidence>
<comment type="caution">
    <text evidence="1">The sequence shown here is derived from an EMBL/GenBank/DDBJ whole genome shotgun (WGS) entry which is preliminary data.</text>
</comment>
<gene>
    <name evidence="1" type="ORF">AVEN_197653_1</name>
</gene>
<evidence type="ECO:0000313" key="2">
    <source>
        <dbReference type="Proteomes" id="UP000499080"/>
    </source>
</evidence>
<keyword evidence="2" id="KW-1185">Reference proteome</keyword>
<organism evidence="1 2">
    <name type="scientific">Araneus ventricosus</name>
    <name type="common">Orbweaver spider</name>
    <name type="synonym">Epeira ventricosa</name>
    <dbReference type="NCBI Taxonomy" id="182803"/>
    <lineage>
        <taxon>Eukaryota</taxon>
        <taxon>Metazoa</taxon>
        <taxon>Ecdysozoa</taxon>
        <taxon>Arthropoda</taxon>
        <taxon>Chelicerata</taxon>
        <taxon>Arachnida</taxon>
        <taxon>Araneae</taxon>
        <taxon>Araneomorphae</taxon>
        <taxon>Entelegynae</taxon>
        <taxon>Araneoidea</taxon>
        <taxon>Araneidae</taxon>
        <taxon>Araneus</taxon>
    </lineage>
</organism>
<protein>
    <submittedName>
        <fullName evidence="1">Uncharacterized protein</fullName>
    </submittedName>
</protein>
<proteinExistence type="predicted"/>
<dbReference type="OrthoDB" id="6470313at2759"/>
<dbReference type="EMBL" id="BGPR01021955">
    <property type="protein sequence ID" value="GBN87763.1"/>
    <property type="molecule type" value="Genomic_DNA"/>
</dbReference>
<accession>A0A4Y2SJ04</accession>
<dbReference type="AlphaFoldDB" id="A0A4Y2SJ04"/>